<dbReference type="Gene3D" id="3.40.50.300">
    <property type="entry name" value="P-loop containing nucleotide triphosphate hydrolases"/>
    <property type="match status" value="1"/>
</dbReference>
<dbReference type="PANTHER" id="PTHR42700:SF1">
    <property type="entry name" value="SULFATE ADENYLYLTRANSFERASE"/>
    <property type="match status" value="1"/>
</dbReference>
<evidence type="ECO:0000256" key="1">
    <source>
        <dbReference type="ARBA" id="ARBA00001823"/>
    </source>
</evidence>
<keyword evidence="6" id="KW-0418">Kinase</keyword>
<dbReference type="GO" id="GO:0070814">
    <property type="term" value="P:hydrogen sulfide biosynthetic process"/>
    <property type="evidence" value="ECO:0007669"/>
    <property type="project" value="UniProtKB-UniPathway"/>
</dbReference>
<comment type="function">
    <text evidence="6">Catalyzes the synthesis of activated sulfate.</text>
</comment>
<evidence type="ECO:0000256" key="6">
    <source>
        <dbReference type="RuleBase" id="RU004347"/>
    </source>
</evidence>
<organism evidence="8 9">
    <name type="scientific">Paenibacillus etheri</name>
    <dbReference type="NCBI Taxonomy" id="1306852"/>
    <lineage>
        <taxon>Bacteria</taxon>
        <taxon>Bacillati</taxon>
        <taxon>Bacillota</taxon>
        <taxon>Bacilli</taxon>
        <taxon>Bacillales</taxon>
        <taxon>Paenibacillaceae</taxon>
        <taxon>Paenibacillus</taxon>
    </lineage>
</organism>
<dbReference type="GO" id="GO:0004020">
    <property type="term" value="F:adenylylsulfate kinase activity"/>
    <property type="evidence" value="ECO:0007669"/>
    <property type="project" value="UniProtKB-EC"/>
</dbReference>
<dbReference type="InterPro" id="IPR027417">
    <property type="entry name" value="P-loop_NTPase"/>
</dbReference>
<keyword evidence="4 6" id="KW-0547">Nucleotide-binding</keyword>
<dbReference type="AlphaFoldDB" id="A0A0W1B1D0"/>
<comment type="similarity">
    <text evidence="6">Belongs to the APS kinase family.</text>
</comment>
<dbReference type="EMBL" id="LCZJ02000018">
    <property type="protein sequence ID" value="KTD87352.1"/>
    <property type="molecule type" value="Genomic_DNA"/>
</dbReference>
<dbReference type="NCBIfam" id="NF003013">
    <property type="entry name" value="PRK03846.1"/>
    <property type="match status" value="1"/>
</dbReference>
<dbReference type="NCBIfam" id="TIGR00455">
    <property type="entry name" value="apsK"/>
    <property type="match status" value="1"/>
</dbReference>
<comment type="caution">
    <text evidence="8">The sequence shown here is derived from an EMBL/GenBank/DDBJ whole genome shotgun (WGS) entry which is preliminary data.</text>
</comment>
<dbReference type="NCBIfam" id="NF004041">
    <property type="entry name" value="PRK05541.1"/>
    <property type="match status" value="1"/>
</dbReference>
<dbReference type="GO" id="GO:0005524">
    <property type="term" value="F:ATP binding"/>
    <property type="evidence" value="ECO:0007669"/>
    <property type="project" value="UniProtKB-KW"/>
</dbReference>
<comment type="pathway">
    <text evidence="6">Sulfur metabolism; hydrogen sulfide biosynthesis; sulfite from sulfate: step 2/3.</text>
</comment>
<dbReference type="GO" id="GO:0010134">
    <property type="term" value="P:sulfate assimilation via adenylyl sulfate reduction"/>
    <property type="evidence" value="ECO:0007669"/>
    <property type="project" value="TreeGrafter"/>
</dbReference>
<keyword evidence="5 6" id="KW-0067">ATP-binding</keyword>
<dbReference type="EC" id="2.7.1.25" evidence="2 6"/>
<evidence type="ECO:0000256" key="4">
    <source>
        <dbReference type="ARBA" id="ARBA00022741"/>
    </source>
</evidence>
<gene>
    <name evidence="8" type="ORF">UQ64_11025</name>
</gene>
<evidence type="ECO:0000259" key="7">
    <source>
        <dbReference type="Pfam" id="PF01583"/>
    </source>
</evidence>
<evidence type="ECO:0000313" key="9">
    <source>
        <dbReference type="Proteomes" id="UP000054709"/>
    </source>
</evidence>
<sequence length="188" mass="21258">MTIQSILTIESSRKRYVSMNQMIWLTGLSGSGKSTLAEELKNHIENCYILDGDTLRRGINQDLQFSEKDRLEVGRRIGEIGKILLDANLNVIVASISPYRSTRDKVRSLIGDSYKEVYVQCPLEVCEERDPKGLYKQARAGQIKHFTGIDSPYEEPICPDVIVETDKFSLDECVSKILQHISAMSSRT</sequence>
<dbReference type="Pfam" id="PF01583">
    <property type="entry name" value="APS_kinase"/>
    <property type="match status" value="1"/>
</dbReference>
<dbReference type="InterPro" id="IPR050512">
    <property type="entry name" value="Sulf_AdTrans/APS_kinase"/>
</dbReference>
<comment type="catalytic activity">
    <reaction evidence="1 6">
        <text>adenosine 5'-phosphosulfate + ATP = 3'-phosphoadenylyl sulfate + ADP + H(+)</text>
        <dbReference type="Rhea" id="RHEA:24152"/>
        <dbReference type="ChEBI" id="CHEBI:15378"/>
        <dbReference type="ChEBI" id="CHEBI:30616"/>
        <dbReference type="ChEBI" id="CHEBI:58243"/>
        <dbReference type="ChEBI" id="CHEBI:58339"/>
        <dbReference type="ChEBI" id="CHEBI:456216"/>
        <dbReference type="EC" id="2.7.1.25"/>
    </reaction>
</comment>
<dbReference type="UniPathway" id="UPA00140">
    <property type="reaction ID" value="UER00205"/>
</dbReference>
<accession>A0A0W1B1D0</accession>
<dbReference type="Proteomes" id="UP000054709">
    <property type="component" value="Unassembled WGS sequence"/>
</dbReference>
<evidence type="ECO:0000256" key="3">
    <source>
        <dbReference type="ARBA" id="ARBA00022679"/>
    </source>
</evidence>
<dbReference type="SUPFAM" id="SSF52540">
    <property type="entry name" value="P-loop containing nucleoside triphosphate hydrolases"/>
    <property type="match status" value="1"/>
</dbReference>
<evidence type="ECO:0000313" key="8">
    <source>
        <dbReference type="EMBL" id="KTD87352.1"/>
    </source>
</evidence>
<proteinExistence type="inferred from homology"/>
<dbReference type="PANTHER" id="PTHR42700">
    <property type="entry name" value="SULFATE ADENYLYLTRANSFERASE"/>
    <property type="match status" value="1"/>
</dbReference>
<dbReference type="CDD" id="cd02027">
    <property type="entry name" value="APSK"/>
    <property type="match status" value="1"/>
</dbReference>
<dbReference type="InterPro" id="IPR002891">
    <property type="entry name" value="APS"/>
</dbReference>
<dbReference type="GO" id="GO:0004781">
    <property type="term" value="F:sulfate adenylyltransferase (ATP) activity"/>
    <property type="evidence" value="ECO:0007669"/>
    <property type="project" value="TreeGrafter"/>
</dbReference>
<evidence type="ECO:0000256" key="2">
    <source>
        <dbReference type="ARBA" id="ARBA00012121"/>
    </source>
</evidence>
<name>A0A0W1B1D0_9BACL</name>
<protein>
    <recommendedName>
        <fullName evidence="2 6">Adenylyl-sulfate kinase</fullName>
        <ecNumber evidence="2 6">2.7.1.25</ecNumber>
    </recommendedName>
</protein>
<feature type="domain" description="APS kinase" evidence="7">
    <location>
        <begin position="21"/>
        <end position="163"/>
    </location>
</feature>
<dbReference type="GO" id="GO:0019379">
    <property type="term" value="P:sulfate assimilation, phosphoadenylyl sulfate reduction by phosphoadenylyl-sulfate reductase (thioredoxin)"/>
    <property type="evidence" value="ECO:0007669"/>
    <property type="project" value="TreeGrafter"/>
</dbReference>
<keyword evidence="9" id="KW-1185">Reference proteome</keyword>
<evidence type="ECO:0000256" key="5">
    <source>
        <dbReference type="ARBA" id="ARBA00022840"/>
    </source>
</evidence>
<dbReference type="GO" id="GO:0005737">
    <property type="term" value="C:cytoplasm"/>
    <property type="evidence" value="ECO:0007669"/>
    <property type="project" value="TreeGrafter"/>
</dbReference>
<keyword evidence="3 6" id="KW-0808">Transferase</keyword>
<reference evidence="8 9" key="1">
    <citation type="journal article" date="2015" name="Int. Biodeterior. Biodegradation">
        <title>Physiological and genetic screening methods for the isolation of methyl tert-butyl ether-degrading bacteria for bioremediation purposes.</title>
        <authorList>
            <person name="Guisado I.M."/>
            <person name="Purswani J."/>
            <person name="Gonzalez Lopez J."/>
            <person name="Pozo C."/>
        </authorList>
    </citation>
    <scope>NUCLEOTIDE SEQUENCE [LARGE SCALE GENOMIC DNA]</scope>
    <source>
        <strain evidence="8 9">SH7</strain>
    </source>
</reference>
<dbReference type="InterPro" id="IPR059117">
    <property type="entry name" value="APS_kinase_dom"/>
</dbReference>